<feature type="non-terminal residue" evidence="1">
    <location>
        <position position="1"/>
    </location>
</feature>
<reference evidence="1" key="1">
    <citation type="journal article" date="2023" name="Plant J.">
        <title>Genome sequences and population genomics provide insights into the demographic history, inbreeding, and mutation load of two 'living fossil' tree species of Dipteronia.</title>
        <authorList>
            <person name="Feng Y."/>
            <person name="Comes H.P."/>
            <person name="Chen J."/>
            <person name="Zhu S."/>
            <person name="Lu R."/>
            <person name="Zhang X."/>
            <person name="Li P."/>
            <person name="Qiu J."/>
            <person name="Olsen K.M."/>
            <person name="Qiu Y."/>
        </authorList>
    </citation>
    <scope>NUCLEOTIDE SEQUENCE</scope>
    <source>
        <strain evidence="1">KIB01</strain>
    </source>
</reference>
<organism evidence="1 2">
    <name type="scientific">Dipteronia dyeriana</name>
    <dbReference type="NCBI Taxonomy" id="168575"/>
    <lineage>
        <taxon>Eukaryota</taxon>
        <taxon>Viridiplantae</taxon>
        <taxon>Streptophyta</taxon>
        <taxon>Embryophyta</taxon>
        <taxon>Tracheophyta</taxon>
        <taxon>Spermatophyta</taxon>
        <taxon>Magnoliopsida</taxon>
        <taxon>eudicotyledons</taxon>
        <taxon>Gunneridae</taxon>
        <taxon>Pentapetalae</taxon>
        <taxon>rosids</taxon>
        <taxon>malvids</taxon>
        <taxon>Sapindales</taxon>
        <taxon>Sapindaceae</taxon>
        <taxon>Hippocastanoideae</taxon>
        <taxon>Acereae</taxon>
        <taxon>Dipteronia</taxon>
    </lineage>
</organism>
<name>A0AAD9X401_9ROSI</name>
<protein>
    <submittedName>
        <fullName evidence="1">Uncharacterized protein</fullName>
    </submittedName>
</protein>
<sequence>FSSHNTEMAPNLDEDNSLFNFVVQDGYGVKDMVDLGLSKVPVPYVQPPKERIDKQTPACVRCNPLAYRSLTGYNTTMWRKRLLGLPQL</sequence>
<keyword evidence="2" id="KW-1185">Reference proteome</keyword>
<proteinExistence type="predicted"/>
<dbReference type="Proteomes" id="UP001280121">
    <property type="component" value="Unassembled WGS sequence"/>
</dbReference>
<dbReference type="AlphaFoldDB" id="A0AAD9X401"/>
<dbReference type="EMBL" id="JANJYI010000004">
    <property type="protein sequence ID" value="KAK2652334.1"/>
    <property type="molecule type" value="Genomic_DNA"/>
</dbReference>
<evidence type="ECO:0000313" key="1">
    <source>
        <dbReference type="EMBL" id="KAK2652334.1"/>
    </source>
</evidence>
<comment type="caution">
    <text evidence="1">The sequence shown here is derived from an EMBL/GenBank/DDBJ whole genome shotgun (WGS) entry which is preliminary data.</text>
</comment>
<gene>
    <name evidence="1" type="ORF">Ddye_012190</name>
</gene>
<evidence type="ECO:0000313" key="2">
    <source>
        <dbReference type="Proteomes" id="UP001280121"/>
    </source>
</evidence>
<accession>A0AAD9X401</accession>